<keyword evidence="1" id="KW-0812">Transmembrane</keyword>
<dbReference type="Proteomes" id="UP000006911">
    <property type="component" value="Unassembled WGS sequence"/>
</dbReference>
<evidence type="ECO:0000313" key="2">
    <source>
        <dbReference type="EMBL" id="CAZ85984.1"/>
    </source>
</evidence>
<dbReference type="AlphaFoldDB" id="D5GN91"/>
<reference evidence="2 3" key="1">
    <citation type="journal article" date="2010" name="Nature">
        <title>Perigord black truffle genome uncovers evolutionary origins and mechanisms of symbiosis.</title>
        <authorList>
            <person name="Martin F."/>
            <person name="Kohler A."/>
            <person name="Murat C."/>
            <person name="Balestrini R."/>
            <person name="Coutinho P.M."/>
            <person name="Jaillon O."/>
            <person name="Montanini B."/>
            <person name="Morin E."/>
            <person name="Noel B."/>
            <person name="Percudani R."/>
            <person name="Porcel B."/>
            <person name="Rubini A."/>
            <person name="Amicucci A."/>
            <person name="Amselem J."/>
            <person name="Anthouard V."/>
            <person name="Arcioni S."/>
            <person name="Artiguenave F."/>
            <person name="Aury J.M."/>
            <person name="Ballario P."/>
            <person name="Bolchi A."/>
            <person name="Brenna A."/>
            <person name="Brun A."/>
            <person name="Buee M."/>
            <person name="Cantarel B."/>
            <person name="Chevalier G."/>
            <person name="Couloux A."/>
            <person name="Da Silva C."/>
            <person name="Denoeud F."/>
            <person name="Duplessis S."/>
            <person name="Ghignone S."/>
            <person name="Hilselberger B."/>
            <person name="Iotti M."/>
            <person name="Marcais B."/>
            <person name="Mello A."/>
            <person name="Miranda M."/>
            <person name="Pacioni G."/>
            <person name="Quesneville H."/>
            <person name="Riccioni C."/>
            <person name="Ruotolo R."/>
            <person name="Splivallo R."/>
            <person name="Stocchi V."/>
            <person name="Tisserant E."/>
            <person name="Viscomi A.R."/>
            <person name="Zambonelli A."/>
            <person name="Zampieri E."/>
            <person name="Henrissat B."/>
            <person name="Lebrun M.H."/>
            <person name="Paolocci F."/>
            <person name="Bonfante P."/>
            <person name="Ottonello S."/>
            <person name="Wincker P."/>
        </authorList>
    </citation>
    <scope>NUCLEOTIDE SEQUENCE [LARGE SCALE GENOMIC DNA]</scope>
    <source>
        <strain evidence="2 3">Mel28</strain>
    </source>
</reference>
<evidence type="ECO:0000313" key="3">
    <source>
        <dbReference type="Proteomes" id="UP000006911"/>
    </source>
</evidence>
<keyword evidence="1" id="KW-1133">Transmembrane helix</keyword>
<name>D5GN91_TUBMM</name>
<dbReference type="KEGG" id="tml:GSTUM_00011162001"/>
<keyword evidence="3" id="KW-1185">Reference proteome</keyword>
<keyword evidence="1" id="KW-0472">Membrane</keyword>
<evidence type="ECO:0000256" key="1">
    <source>
        <dbReference type="SAM" id="Phobius"/>
    </source>
</evidence>
<proteinExistence type="predicted"/>
<dbReference type="RefSeq" id="XP_002841793.1">
    <property type="nucleotide sequence ID" value="XM_002841747.1"/>
</dbReference>
<feature type="transmembrane region" description="Helical" evidence="1">
    <location>
        <begin position="301"/>
        <end position="323"/>
    </location>
</feature>
<dbReference type="EMBL" id="FN430362">
    <property type="protein sequence ID" value="CAZ85984.1"/>
    <property type="molecule type" value="Genomic_DNA"/>
</dbReference>
<accession>D5GN91</accession>
<gene>
    <name evidence="2" type="ORF">GSTUM_00011162001</name>
</gene>
<dbReference type="HOGENOM" id="CLU_785716_0_0_1"/>
<protein>
    <submittedName>
        <fullName evidence="2">(Perigord truffle) hypothetical protein</fullName>
    </submittedName>
</protein>
<organism evidence="2 3">
    <name type="scientific">Tuber melanosporum (strain Mel28)</name>
    <name type="common">Perigord black truffle</name>
    <dbReference type="NCBI Taxonomy" id="656061"/>
    <lineage>
        <taxon>Eukaryota</taxon>
        <taxon>Fungi</taxon>
        <taxon>Dikarya</taxon>
        <taxon>Ascomycota</taxon>
        <taxon>Pezizomycotina</taxon>
        <taxon>Pezizomycetes</taxon>
        <taxon>Pezizales</taxon>
        <taxon>Tuberaceae</taxon>
        <taxon>Tuber</taxon>
    </lineage>
</organism>
<dbReference type="GeneID" id="9185910"/>
<sequence length="353" mass="38993">MTEFTPKQVYPNQCVCPTGDQFIDWVRQEVNSFGGGSTYLDLDLFGVAEDILSGSAVERNIVAFNAVISWRVKVQEEIMALANELVEREIIPESAVHSPIQLLPISQEAYQNRMTLVKLVPELLERFEIPESKDELQIKFNAPLYWFAIVLSRARREAPFKCELKKVMGALVDLGIAKVPEGWEKDEWISKMTVDTELKEETLYLGEDEITKRLTKLKPYLGWRLPPYNVFKAAENTKAEADSEAVVVVTKDLDGGEEPADLAVGFADIEDVSEGAGGGAGEGAGEGAGGGTGTRGILRDIVLVITLSVLYIMLSGVEMPLAFRQGIERMAGRVRYWTDSIGEEILMLASSPE</sequence>
<dbReference type="InParanoid" id="D5GN91"/>